<name>A0A0C3CAH2_HEBCY</name>
<organism evidence="1 2">
    <name type="scientific">Hebeloma cylindrosporum</name>
    <dbReference type="NCBI Taxonomy" id="76867"/>
    <lineage>
        <taxon>Eukaryota</taxon>
        <taxon>Fungi</taxon>
        <taxon>Dikarya</taxon>
        <taxon>Basidiomycota</taxon>
        <taxon>Agaricomycotina</taxon>
        <taxon>Agaricomycetes</taxon>
        <taxon>Agaricomycetidae</taxon>
        <taxon>Agaricales</taxon>
        <taxon>Agaricineae</taxon>
        <taxon>Hymenogastraceae</taxon>
        <taxon>Hebeloma</taxon>
    </lineage>
</organism>
<dbReference type="STRING" id="686832.A0A0C3CAH2"/>
<evidence type="ECO:0000313" key="2">
    <source>
        <dbReference type="Proteomes" id="UP000053424"/>
    </source>
</evidence>
<dbReference type="SUPFAM" id="SSF56112">
    <property type="entry name" value="Protein kinase-like (PK-like)"/>
    <property type="match status" value="1"/>
</dbReference>
<dbReference type="OrthoDB" id="3250044at2759"/>
<accession>A0A0C3CAH2</accession>
<reference evidence="2" key="2">
    <citation type="submission" date="2015-01" db="EMBL/GenBank/DDBJ databases">
        <title>Evolutionary Origins and Diversification of the Mycorrhizal Mutualists.</title>
        <authorList>
            <consortium name="DOE Joint Genome Institute"/>
            <consortium name="Mycorrhizal Genomics Consortium"/>
            <person name="Kohler A."/>
            <person name="Kuo A."/>
            <person name="Nagy L.G."/>
            <person name="Floudas D."/>
            <person name="Copeland A."/>
            <person name="Barry K.W."/>
            <person name="Cichocki N."/>
            <person name="Veneault-Fourrey C."/>
            <person name="LaButti K."/>
            <person name="Lindquist E.A."/>
            <person name="Lipzen A."/>
            <person name="Lundell T."/>
            <person name="Morin E."/>
            <person name="Murat C."/>
            <person name="Riley R."/>
            <person name="Ohm R."/>
            <person name="Sun H."/>
            <person name="Tunlid A."/>
            <person name="Henrissat B."/>
            <person name="Grigoriev I.V."/>
            <person name="Hibbett D.S."/>
            <person name="Martin F."/>
        </authorList>
    </citation>
    <scope>NUCLEOTIDE SEQUENCE [LARGE SCALE GENOMIC DNA]</scope>
    <source>
        <strain evidence="2">h7</strain>
    </source>
</reference>
<proteinExistence type="predicted"/>
<dbReference type="Proteomes" id="UP000053424">
    <property type="component" value="Unassembled WGS sequence"/>
</dbReference>
<dbReference type="HOGENOM" id="CLU_084529_0_0_1"/>
<reference evidence="1 2" key="1">
    <citation type="submission" date="2014-04" db="EMBL/GenBank/DDBJ databases">
        <authorList>
            <consortium name="DOE Joint Genome Institute"/>
            <person name="Kuo A."/>
            <person name="Gay G."/>
            <person name="Dore J."/>
            <person name="Kohler A."/>
            <person name="Nagy L.G."/>
            <person name="Floudas D."/>
            <person name="Copeland A."/>
            <person name="Barry K.W."/>
            <person name="Cichocki N."/>
            <person name="Veneault-Fourrey C."/>
            <person name="LaButti K."/>
            <person name="Lindquist E.A."/>
            <person name="Lipzen A."/>
            <person name="Lundell T."/>
            <person name="Morin E."/>
            <person name="Murat C."/>
            <person name="Sun H."/>
            <person name="Tunlid A."/>
            <person name="Henrissat B."/>
            <person name="Grigoriev I.V."/>
            <person name="Hibbett D.S."/>
            <person name="Martin F."/>
            <person name="Nordberg H.P."/>
            <person name="Cantor M.N."/>
            <person name="Hua S.X."/>
        </authorList>
    </citation>
    <scope>NUCLEOTIDE SEQUENCE [LARGE SCALE GENOMIC DNA]</scope>
    <source>
        <strain evidence="2">h7</strain>
    </source>
</reference>
<evidence type="ECO:0000313" key="1">
    <source>
        <dbReference type="EMBL" id="KIM41209.1"/>
    </source>
</evidence>
<evidence type="ECO:0008006" key="3">
    <source>
        <dbReference type="Google" id="ProtNLM"/>
    </source>
</evidence>
<protein>
    <recommendedName>
        <fullName evidence="3">Aminoglycoside phosphotransferase domain-containing protein</fullName>
    </recommendedName>
</protein>
<dbReference type="InterPro" id="IPR011009">
    <property type="entry name" value="Kinase-like_dom_sf"/>
</dbReference>
<dbReference type="EMBL" id="KN831780">
    <property type="protein sequence ID" value="KIM41209.1"/>
    <property type="molecule type" value="Genomic_DNA"/>
</dbReference>
<dbReference type="AlphaFoldDB" id="A0A0C3CAH2"/>
<feature type="non-terminal residue" evidence="1">
    <location>
        <position position="1"/>
    </location>
</feature>
<gene>
    <name evidence="1" type="ORF">M413DRAFT_445255</name>
</gene>
<keyword evidence="2" id="KW-1185">Reference proteome</keyword>
<sequence>HSTLDEHEQRERTKGYYSRSIIFDKFFIKYNEHKDMHAEYAMQQYIFNRAEGDPNAPRVPRIHDFFIFDNIRMGIIGYLVMEYIHTSPTRSGDVPEKVASALQWLRDLPRPSDTTIGSVAGPDAPYNLLKGLKTPIAFSSIDAIERYMNAALNRLPRIPNKPKYISFTDERLVFTQTDIDEGNFILDTEEKMCLIDFDSVAILPESFGNRFLASHQTHFLLDVAACLKWPTHNVDSMVRAEWPIHASSGGSFGLDENGFASHGPI</sequence>